<dbReference type="EMBL" id="WEGJ01000007">
    <property type="protein sequence ID" value="MQY12579.1"/>
    <property type="molecule type" value="Genomic_DNA"/>
</dbReference>
<dbReference type="AlphaFoldDB" id="A0A7K0CGI3"/>
<accession>A0A7K0CGI3</accession>
<evidence type="ECO:0000313" key="6">
    <source>
        <dbReference type="Proteomes" id="UP000466345"/>
    </source>
</evidence>
<evidence type="ECO:0000313" key="5">
    <source>
        <dbReference type="EMBL" id="MQY12579.1"/>
    </source>
</evidence>
<evidence type="ECO:0000256" key="2">
    <source>
        <dbReference type="ARBA" id="ARBA00022729"/>
    </source>
</evidence>
<reference evidence="5 6" key="1">
    <citation type="submission" date="2019-10" db="EMBL/GenBank/DDBJ databases">
        <title>Streptomyces smaragdinus sp. nov. and Streptomyces fabii sp. nov., isolated from the gut of fungus growing-termite Macrotermes natalensis.</title>
        <authorList>
            <person name="Schwitalla J."/>
            <person name="Benndorf R."/>
            <person name="Martin K."/>
            <person name="De Beer W."/>
            <person name="Kaster A.-K."/>
            <person name="Vollmers J."/>
            <person name="Poulsen M."/>
            <person name="Beemelmanns C."/>
        </authorList>
    </citation>
    <scope>NUCLEOTIDE SEQUENCE [LARGE SCALE GENOMIC DNA]</scope>
    <source>
        <strain evidence="5 6">RB5</strain>
    </source>
</reference>
<organism evidence="5 6">
    <name type="scientific">Streptomyces smaragdinus</name>
    <dbReference type="NCBI Taxonomy" id="2585196"/>
    <lineage>
        <taxon>Bacteria</taxon>
        <taxon>Bacillati</taxon>
        <taxon>Actinomycetota</taxon>
        <taxon>Actinomycetes</taxon>
        <taxon>Kitasatosporales</taxon>
        <taxon>Streptomycetaceae</taxon>
        <taxon>Streptomyces</taxon>
    </lineage>
</organism>
<dbReference type="Proteomes" id="UP000466345">
    <property type="component" value="Unassembled WGS sequence"/>
</dbReference>
<dbReference type="PANTHER" id="PTHR47235">
    <property type="entry name" value="BLR6548 PROTEIN"/>
    <property type="match status" value="1"/>
</dbReference>
<evidence type="ECO:0000259" key="4">
    <source>
        <dbReference type="Pfam" id="PF13458"/>
    </source>
</evidence>
<dbReference type="SUPFAM" id="SSF53822">
    <property type="entry name" value="Periplasmic binding protein-like I"/>
    <property type="match status" value="1"/>
</dbReference>
<feature type="chain" id="PRO_5029746890" description="Leucine-binding protein domain-containing protein" evidence="3">
    <location>
        <begin position="33"/>
        <end position="429"/>
    </location>
</feature>
<dbReference type="InterPro" id="IPR028081">
    <property type="entry name" value="Leu-bd"/>
</dbReference>
<dbReference type="RefSeq" id="WP_153452191.1">
    <property type="nucleotide sequence ID" value="NZ_WEGJ01000007.1"/>
</dbReference>
<dbReference type="OrthoDB" id="26870at2"/>
<name>A0A7K0CGI3_9ACTN</name>
<protein>
    <recommendedName>
        <fullName evidence="4">Leucine-binding protein domain-containing protein</fullName>
    </recommendedName>
</protein>
<proteinExistence type="inferred from homology"/>
<feature type="domain" description="Leucine-binding protein" evidence="4">
    <location>
        <begin position="58"/>
        <end position="400"/>
    </location>
</feature>
<dbReference type="PANTHER" id="PTHR47235:SF1">
    <property type="entry name" value="BLR6548 PROTEIN"/>
    <property type="match status" value="1"/>
</dbReference>
<sequence length="429" mass="44371">MHTPFPAPASRRVVVALAAVLALTAAGCSSKAEDDEPSGTDKGGASAVKTDKGVDAKTITLGALTDMTGVYATLGKSVTQAQQLYVKQTNAAGGICDRQLKLEVKDHGYNPQKAVSAYTELAPQVLGFPQFIGSPFVAAVKQRIDGQDKALVIPQAWSSTLLGSDSIRQIGATYDVEMINAVDFLVKDKGVKKGDKIGHVYFEGDYGESAVAGSKFAAEKAGLTIVEQKIKPTDQDMTAQVTALKKAGVKAILISAGPAQSASLVGVAAAAKLAVPVVGSNPTYSPQLLKTQAAPALLANFFFAASTLPIGSSEPGPAKLVADYEAEYPGELVDNGMIAGYTAAAVFGEAIKKACESKDITRAGVTKALLSMTSSDMGFGITHDFSDPSQPSTRESYILHPDEKAKGGASVAKEKFTSEAATSFTPSAG</sequence>
<dbReference type="Pfam" id="PF13458">
    <property type="entry name" value="Peripla_BP_6"/>
    <property type="match status" value="1"/>
</dbReference>
<dbReference type="Gene3D" id="3.40.50.2300">
    <property type="match status" value="2"/>
</dbReference>
<keyword evidence="6" id="KW-1185">Reference proteome</keyword>
<comment type="caution">
    <text evidence="5">The sequence shown here is derived from an EMBL/GenBank/DDBJ whole genome shotgun (WGS) entry which is preliminary data.</text>
</comment>
<evidence type="ECO:0000256" key="3">
    <source>
        <dbReference type="SAM" id="SignalP"/>
    </source>
</evidence>
<comment type="similarity">
    <text evidence="1">Belongs to the leucine-binding protein family.</text>
</comment>
<feature type="signal peptide" evidence="3">
    <location>
        <begin position="1"/>
        <end position="32"/>
    </location>
</feature>
<gene>
    <name evidence="5" type="ORF">SRB5_27150</name>
</gene>
<evidence type="ECO:0000256" key="1">
    <source>
        <dbReference type="ARBA" id="ARBA00010062"/>
    </source>
</evidence>
<dbReference type="InterPro" id="IPR028082">
    <property type="entry name" value="Peripla_BP_I"/>
</dbReference>
<keyword evidence="2 3" id="KW-0732">Signal</keyword>